<dbReference type="InterPro" id="IPR050866">
    <property type="entry name" value="CNG_cation_channel"/>
</dbReference>
<dbReference type="Gene3D" id="2.60.120.10">
    <property type="entry name" value="Jelly Rolls"/>
    <property type="match status" value="1"/>
</dbReference>
<evidence type="ECO:0000256" key="3">
    <source>
        <dbReference type="ARBA" id="ARBA00022692"/>
    </source>
</evidence>
<dbReference type="InterPro" id="IPR000595">
    <property type="entry name" value="cNMP-bd_dom"/>
</dbReference>
<comment type="subcellular location">
    <subcellularLocation>
        <location evidence="1">Membrane</location>
        <topology evidence="1">Multi-pass membrane protein</topology>
    </subcellularLocation>
</comment>
<dbReference type="Pfam" id="PF00520">
    <property type="entry name" value="Ion_trans"/>
    <property type="match status" value="1"/>
</dbReference>
<proteinExistence type="predicted"/>
<dbReference type="InterPro" id="IPR005821">
    <property type="entry name" value="Ion_trans_dom"/>
</dbReference>
<feature type="transmembrane region" description="Helical" evidence="10">
    <location>
        <begin position="248"/>
        <end position="267"/>
    </location>
</feature>
<sequence>MDLPMPVVDRMSSLQTYSQGSIPTIIIEPPVTSKETTRNSYRRKSCSLESLHSEEGSWTGSDKASSVYRGIHRLVQTFADRAYRVKERVVVQSSTPPSTPSNDEVKKEKKPDRPHPEPLIQNDDTPAANDWMEEEKGFWCCRISKQLLPTFPKVLEPQSKIYISWLLIVTLCFVYNAWSIFLRALFKYQTPENLPYLLGIDYFCDAVYIVDILVFKVRVKYIQDGLWVDDLAATKNNYFKKSMFKMDLLSLLPLDLLYLVYGFNALFRFPRMLKVQTFWEFFNRIDAVAKSPYIIRILRTLIYMLYLIHLNACAYYAMSVWEGIGSNDWVFQGEGNAYVRCMYFATKTATSIGKNPKPKNEYEYIFMTFSWLTGVFIFAFLIGQIRDIVATATQNTTQYQQVTDQMIQYMRNLNVPENLQYRVRLWLNHTWEQQKTLYESKILDSLPKKMKTDVALNVHYNTLVKVQLFKDCDEALLRDLVLKLQPLLFLPGDYICKKGEMGREMYIVNKGLVQVMGGEKGDVVLATLSEGSVFGEI</sequence>
<evidence type="ECO:0000256" key="7">
    <source>
        <dbReference type="ARBA" id="ARBA00023286"/>
    </source>
</evidence>
<keyword evidence="4 10" id="KW-1133">Transmembrane helix</keyword>
<dbReference type="SUPFAM" id="SSF51206">
    <property type="entry name" value="cAMP-binding domain-like"/>
    <property type="match status" value="1"/>
</dbReference>
<keyword evidence="8" id="KW-0407">Ion channel</keyword>
<reference evidence="13" key="1">
    <citation type="submission" date="2025-08" db="UniProtKB">
        <authorList>
            <consortium name="RefSeq"/>
        </authorList>
    </citation>
    <scope>IDENTIFICATION</scope>
    <source>
        <tissue evidence="13">Muscle</tissue>
    </source>
</reference>
<keyword evidence="7" id="KW-1071">Ligand-gated ion channel</keyword>
<organism evidence="12 13">
    <name type="scientific">Limulus polyphemus</name>
    <name type="common">Atlantic horseshoe crab</name>
    <dbReference type="NCBI Taxonomy" id="6850"/>
    <lineage>
        <taxon>Eukaryota</taxon>
        <taxon>Metazoa</taxon>
        <taxon>Ecdysozoa</taxon>
        <taxon>Arthropoda</taxon>
        <taxon>Chelicerata</taxon>
        <taxon>Merostomata</taxon>
        <taxon>Xiphosura</taxon>
        <taxon>Limulidae</taxon>
        <taxon>Limulus</taxon>
    </lineage>
</organism>
<evidence type="ECO:0000256" key="8">
    <source>
        <dbReference type="ARBA" id="ARBA00023303"/>
    </source>
</evidence>
<keyword evidence="5" id="KW-0406">Ion transport</keyword>
<feature type="compositionally biased region" description="Basic and acidic residues" evidence="9">
    <location>
        <begin position="103"/>
        <end position="116"/>
    </location>
</feature>
<dbReference type="InterPro" id="IPR014710">
    <property type="entry name" value="RmlC-like_jellyroll"/>
</dbReference>
<evidence type="ECO:0000256" key="6">
    <source>
        <dbReference type="ARBA" id="ARBA00023136"/>
    </source>
</evidence>
<keyword evidence="12" id="KW-1185">Reference proteome</keyword>
<feature type="domain" description="Cyclic nucleotide-binding" evidence="11">
    <location>
        <begin position="468"/>
        <end position="537"/>
    </location>
</feature>
<dbReference type="Pfam" id="PF00027">
    <property type="entry name" value="cNMP_binding"/>
    <property type="match status" value="1"/>
</dbReference>
<dbReference type="CDD" id="cd00038">
    <property type="entry name" value="CAP_ED"/>
    <property type="match status" value="1"/>
</dbReference>
<dbReference type="PANTHER" id="PTHR45638">
    <property type="entry name" value="CYCLIC NUCLEOTIDE-GATED CATION CHANNEL SUBUNIT A"/>
    <property type="match status" value="1"/>
</dbReference>
<gene>
    <name evidence="13" type="primary">LOC106464326</name>
</gene>
<evidence type="ECO:0000256" key="5">
    <source>
        <dbReference type="ARBA" id="ARBA00023065"/>
    </source>
</evidence>
<feature type="transmembrane region" description="Helical" evidence="10">
    <location>
        <begin position="162"/>
        <end position="182"/>
    </location>
</feature>
<dbReference type="RefSeq" id="XP_013779911.1">
    <property type="nucleotide sequence ID" value="XM_013924457.2"/>
</dbReference>
<feature type="region of interest" description="Disordered" evidence="9">
    <location>
        <begin position="89"/>
        <end position="126"/>
    </location>
</feature>
<feature type="transmembrane region" description="Helical" evidence="10">
    <location>
        <begin position="194"/>
        <end position="215"/>
    </location>
</feature>
<keyword evidence="2" id="KW-0813">Transport</keyword>
<keyword evidence="3 10" id="KW-0812">Transmembrane</keyword>
<feature type="transmembrane region" description="Helical" evidence="10">
    <location>
        <begin position="364"/>
        <end position="382"/>
    </location>
</feature>
<dbReference type="PROSITE" id="PS50042">
    <property type="entry name" value="CNMP_BINDING_3"/>
    <property type="match status" value="1"/>
</dbReference>
<evidence type="ECO:0000256" key="1">
    <source>
        <dbReference type="ARBA" id="ARBA00004141"/>
    </source>
</evidence>
<name>A0ABM1BDR3_LIMPO</name>
<accession>A0ABM1BDR3</accession>
<evidence type="ECO:0000313" key="13">
    <source>
        <dbReference type="RefSeq" id="XP_013779911.1"/>
    </source>
</evidence>
<evidence type="ECO:0000256" key="9">
    <source>
        <dbReference type="SAM" id="MobiDB-lite"/>
    </source>
</evidence>
<protein>
    <submittedName>
        <fullName evidence="13">Cyclic nucleotide-gated cation channel beta-1-like</fullName>
    </submittedName>
</protein>
<dbReference type="Proteomes" id="UP000694941">
    <property type="component" value="Unplaced"/>
</dbReference>
<dbReference type="GeneID" id="106464326"/>
<dbReference type="PROSITE" id="PS00888">
    <property type="entry name" value="CNMP_BINDING_1"/>
    <property type="match status" value="1"/>
</dbReference>
<dbReference type="PANTHER" id="PTHR45638:SF1">
    <property type="entry name" value="CYCLIC NUCLEOTIDE-GATED ION CHANNEL SUBUNIT B, ISOFORM A"/>
    <property type="match status" value="1"/>
</dbReference>
<evidence type="ECO:0000259" key="11">
    <source>
        <dbReference type="PROSITE" id="PS50042"/>
    </source>
</evidence>
<evidence type="ECO:0000256" key="2">
    <source>
        <dbReference type="ARBA" id="ARBA00022448"/>
    </source>
</evidence>
<dbReference type="Gene3D" id="1.10.287.70">
    <property type="match status" value="1"/>
</dbReference>
<evidence type="ECO:0000313" key="12">
    <source>
        <dbReference type="Proteomes" id="UP000694941"/>
    </source>
</evidence>
<dbReference type="InterPro" id="IPR018490">
    <property type="entry name" value="cNMP-bd_dom_sf"/>
</dbReference>
<dbReference type="SUPFAM" id="SSF81324">
    <property type="entry name" value="Voltage-gated potassium channels"/>
    <property type="match status" value="1"/>
</dbReference>
<evidence type="ECO:0000256" key="10">
    <source>
        <dbReference type="SAM" id="Phobius"/>
    </source>
</evidence>
<evidence type="ECO:0000256" key="4">
    <source>
        <dbReference type="ARBA" id="ARBA00022989"/>
    </source>
</evidence>
<feature type="transmembrane region" description="Helical" evidence="10">
    <location>
        <begin position="300"/>
        <end position="318"/>
    </location>
</feature>
<dbReference type="InterPro" id="IPR018488">
    <property type="entry name" value="cNMP-bd_CS"/>
</dbReference>
<dbReference type="Gene3D" id="1.10.287.630">
    <property type="entry name" value="Helix hairpin bin"/>
    <property type="match status" value="1"/>
</dbReference>
<feature type="non-terminal residue" evidence="13">
    <location>
        <position position="537"/>
    </location>
</feature>
<keyword evidence="6 10" id="KW-0472">Membrane</keyword>